<keyword evidence="4 9" id="KW-0963">Cytoplasm</keyword>
<evidence type="ECO:0000256" key="7">
    <source>
        <dbReference type="ARBA" id="ARBA00048707"/>
    </source>
</evidence>
<keyword evidence="11" id="KW-1185">Reference proteome</keyword>
<evidence type="ECO:0000256" key="8">
    <source>
        <dbReference type="ARBA" id="ARBA00050038"/>
    </source>
</evidence>
<dbReference type="Gene3D" id="3.40.1490.10">
    <property type="entry name" value="Bit1"/>
    <property type="match status" value="1"/>
</dbReference>
<evidence type="ECO:0000256" key="3">
    <source>
        <dbReference type="ARBA" id="ARBA00013260"/>
    </source>
</evidence>
<organism evidence="10 11">
    <name type="scientific">Stygiolobus caldivivus</name>
    <dbReference type="NCBI Taxonomy" id="2824673"/>
    <lineage>
        <taxon>Archaea</taxon>
        <taxon>Thermoproteota</taxon>
        <taxon>Thermoprotei</taxon>
        <taxon>Sulfolobales</taxon>
        <taxon>Sulfolobaceae</taxon>
        <taxon>Stygiolobus</taxon>
    </lineage>
</organism>
<proteinExistence type="inferred from homology"/>
<evidence type="ECO:0000256" key="2">
    <source>
        <dbReference type="ARBA" id="ARBA00004496"/>
    </source>
</evidence>
<dbReference type="GO" id="GO:0004045">
    <property type="term" value="F:peptidyl-tRNA hydrolase activity"/>
    <property type="evidence" value="ECO:0007669"/>
    <property type="project" value="UniProtKB-UniRule"/>
</dbReference>
<evidence type="ECO:0000313" key="10">
    <source>
        <dbReference type="EMBL" id="BCU70475.1"/>
    </source>
</evidence>
<accession>A0A8D5U7H0</accession>
<dbReference type="EC" id="3.1.1.29" evidence="3 9"/>
<dbReference type="NCBIfam" id="TIGR00283">
    <property type="entry name" value="arch_pth2"/>
    <property type="match status" value="1"/>
</dbReference>
<comment type="similarity">
    <text evidence="6 9">Belongs to the PTH2 family.</text>
</comment>
<sequence length="121" mass="13380">MPIKMVIVVRTDLEMGKGKIAAQAAHAAVSLVLDILYKGKNNWREWLEEWLSEGQPKIVVKVNSLDEMLRRSKLAQDYNLPFVIIQDAGKTQLEPGTPTCVGIGPAPSEIIDKITGDLKLL</sequence>
<comment type="catalytic activity">
    <reaction evidence="7 9">
        <text>an N-acyl-L-alpha-aminoacyl-tRNA + H2O = an N-acyl-L-amino acid + a tRNA + H(+)</text>
        <dbReference type="Rhea" id="RHEA:54448"/>
        <dbReference type="Rhea" id="RHEA-COMP:10123"/>
        <dbReference type="Rhea" id="RHEA-COMP:13883"/>
        <dbReference type="ChEBI" id="CHEBI:15377"/>
        <dbReference type="ChEBI" id="CHEBI:15378"/>
        <dbReference type="ChEBI" id="CHEBI:59874"/>
        <dbReference type="ChEBI" id="CHEBI:78442"/>
        <dbReference type="ChEBI" id="CHEBI:138191"/>
        <dbReference type="EC" id="3.1.1.29"/>
    </reaction>
</comment>
<dbReference type="PANTHER" id="PTHR12649">
    <property type="entry name" value="PEPTIDYL-TRNA HYDROLASE 2"/>
    <property type="match status" value="1"/>
</dbReference>
<reference evidence="10 11" key="1">
    <citation type="submission" date="2021-04" db="EMBL/GenBank/DDBJ databases">
        <title>Complete genome sequence of Stygiolobus sp. KN-1.</title>
        <authorList>
            <person name="Nakamura K."/>
            <person name="Sakai H."/>
            <person name="Kurosawa N."/>
        </authorList>
    </citation>
    <scope>NUCLEOTIDE SEQUENCE [LARGE SCALE GENOMIC DNA]</scope>
    <source>
        <strain evidence="10 11">KN-1</strain>
    </source>
</reference>
<dbReference type="Proteomes" id="UP000825123">
    <property type="component" value="Chromosome"/>
</dbReference>
<comment type="subcellular location">
    <subcellularLocation>
        <location evidence="2 9">Cytoplasm</location>
    </subcellularLocation>
</comment>
<dbReference type="InterPro" id="IPR034759">
    <property type="entry name" value="Pept_tRNA_hydro_arch"/>
</dbReference>
<evidence type="ECO:0000256" key="1">
    <source>
        <dbReference type="ARBA" id="ARBA00003043"/>
    </source>
</evidence>
<dbReference type="GO" id="GO:0006412">
    <property type="term" value="P:translation"/>
    <property type="evidence" value="ECO:0007669"/>
    <property type="project" value="UniProtKB-UniRule"/>
</dbReference>
<dbReference type="CDD" id="cd02430">
    <property type="entry name" value="PTH2"/>
    <property type="match status" value="1"/>
</dbReference>
<evidence type="ECO:0000256" key="5">
    <source>
        <dbReference type="ARBA" id="ARBA00022801"/>
    </source>
</evidence>
<evidence type="ECO:0000256" key="4">
    <source>
        <dbReference type="ARBA" id="ARBA00022490"/>
    </source>
</evidence>
<gene>
    <name evidence="9" type="primary">pth</name>
    <name evidence="10" type="ORF">KN1_17720</name>
</gene>
<evidence type="ECO:0000256" key="9">
    <source>
        <dbReference type="HAMAP-Rule" id="MF_00628"/>
    </source>
</evidence>
<dbReference type="AlphaFoldDB" id="A0A8D5U7H0"/>
<dbReference type="FunFam" id="3.40.1490.10:FF:000001">
    <property type="entry name" value="Peptidyl-tRNA hydrolase 2"/>
    <property type="match status" value="1"/>
</dbReference>
<dbReference type="GO" id="GO:0005829">
    <property type="term" value="C:cytosol"/>
    <property type="evidence" value="ECO:0007669"/>
    <property type="project" value="TreeGrafter"/>
</dbReference>
<dbReference type="GeneID" id="66163496"/>
<dbReference type="RefSeq" id="WP_221287124.1">
    <property type="nucleotide sequence ID" value="NZ_AP024597.1"/>
</dbReference>
<keyword evidence="5 9" id="KW-0378">Hydrolase</keyword>
<dbReference type="SUPFAM" id="SSF102462">
    <property type="entry name" value="Peptidyl-tRNA hydrolase II"/>
    <property type="match status" value="1"/>
</dbReference>
<dbReference type="EMBL" id="AP024597">
    <property type="protein sequence ID" value="BCU70475.1"/>
    <property type="molecule type" value="Genomic_DNA"/>
</dbReference>
<dbReference type="InterPro" id="IPR023476">
    <property type="entry name" value="Pep_tRNA_hydro_II_dom_sf"/>
</dbReference>
<evidence type="ECO:0000313" key="11">
    <source>
        <dbReference type="Proteomes" id="UP000825123"/>
    </source>
</evidence>
<dbReference type="Pfam" id="PF01981">
    <property type="entry name" value="PTH2"/>
    <property type="match status" value="1"/>
</dbReference>
<dbReference type="KEGG" id="csty:KN1_17720"/>
<name>A0A8D5U7H0_9CREN</name>
<protein>
    <recommendedName>
        <fullName evidence="8 9">Peptidyl-tRNA hydrolase</fullName>
        <shortName evidence="9">PTH</shortName>
        <ecNumber evidence="3 9">3.1.1.29</ecNumber>
    </recommendedName>
</protein>
<dbReference type="NCBIfam" id="NF003314">
    <property type="entry name" value="PRK04322.1"/>
    <property type="match status" value="1"/>
</dbReference>
<comment type="function">
    <text evidence="1 9">The natural substrate for this enzyme may be peptidyl-tRNAs which drop off the ribosome during protein synthesis.</text>
</comment>
<dbReference type="InterPro" id="IPR002833">
    <property type="entry name" value="PTH2"/>
</dbReference>
<dbReference type="PANTHER" id="PTHR12649:SF11">
    <property type="entry name" value="PEPTIDYL-TRNA HYDROLASE 2, MITOCHONDRIAL"/>
    <property type="match status" value="1"/>
</dbReference>
<evidence type="ECO:0000256" key="6">
    <source>
        <dbReference type="ARBA" id="ARBA00038050"/>
    </source>
</evidence>
<dbReference type="HAMAP" id="MF_00628">
    <property type="entry name" value="Pept_tRNA_hydro_arch"/>
    <property type="match status" value="1"/>
</dbReference>